<dbReference type="PANTHER" id="PTHR30354:SF22">
    <property type="entry name" value="HIGH-AFFINITY GLUCONATE TRANSPORTER"/>
    <property type="match status" value="1"/>
</dbReference>
<comment type="similarity">
    <text evidence="7">Belongs to the GntP permease family.</text>
</comment>
<feature type="transmembrane region" description="Helical" evidence="8">
    <location>
        <begin position="325"/>
        <end position="345"/>
    </location>
</feature>
<dbReference type="PIRSF" id="PIRSF002746">
    <property type="entry name" value="Gluconate_transporter"/>
    <property type="match status" value="1"/>
</dbReference>
<organism evidence="9 10">
    <name type="scientific">Lederbergia citrisecunda</name>
    <dbReference type="NCBI Taxonomy" id="2833583"/>
    <lineage>
        <taxon>Bacteria</taxon>
        <taxon>Bacillati</taxon>
        <taxon>Bacillota</taxon>
        <taxon>Bacilli</taxon>
        <taxon>Bacillales</taxon>
        <taxon>Bacillaceae</taxon>
        <taxon>Lederbergia</taxon>
    </lineage>
</organism>
<evidence type="ECO:0000313" key="10">
    <source>
        <dbReference type="Proteomes" id="UP000682713"/>
    </source>
</evidence>
<dbReference type="InterPro" id="IPR003474">
    <property type="entry name" value="Glcn_transporter"/>
</dbReference>
<keyword evidence="6 8" id="KW-0472">Membrane</keyword>
<comment type="caution">
    <text evidence="9">The sequence shown here is derived from an EMBL/GenBank/DDBJ whole genome shotgun (WGS) entry which is preliminary data.</text>
</comment>
<dbReference type="EMBL" id="JAGYPJ010000001">
    <property type="protein sequence ID" value="MBS4201220.1"/>
    <property type="molecule type" value="Genomic_DNA"/>
</dbReference>
<name>A0A942TPA3_9BACI</name>
<dbReference type="Pfam" id="PF02447">
    <property type="entry name" value="GntP_permease"/>
    <property type="match status" value="1"/>
</dbReference>
<dbReference type="NCBIfam" id="TIGR00791">
    <property type="entry name" value="gntP"/>
    <property type="match status" value="1"/>
</dbReference>
<dbReference type="Proteomes" id="UP000682713">
    <property type="component" value="Unassembled WGS sequence"/>
</dbReference>
<feature type="transmembrane region" description="Helical" evidence="8">
    <location>
        <begin position="414"/>
        <end position="439"/>
    </location>
</feature>
<feature type="transmembrane region" description="Helical" evidence="8">
    <location>
        <begin position="224"/>
        <end position="244"/>
    </location>
</feature>
<evidence type="ECO:0000256" key="5">
    <source>
        <dbReference type="ARBA" id="ARBA00022989"/>
    </source>
</evidence>
<keyword evidence="4 8" id="KW-0812">Transmembrane</keyword>
<dbReference type="RefSeq" id="WP_213111719.1">
    <property type="nucleotide sequence ID" value="NZ_JAGYPJ010000001.1"/>
</dbReference>
<dbReference type="AlphaFoldDB" id="A0A942TPA3"/>
<gene>
    <name evidence="9" type="ORF">KHA93_16400</name>
</gene>
<evidence type="ECO:0000256" key="4">
    <source>
        <dbReference type="ARBA" id="ARBA00022692"/>
    </source>
</evidence>
<feature type="transmembrane region" description="Helical" evidence="8">
    <location>
        <begin position="132"/>
        <end position="154"/>
    </location>
</feature>
<feature type="transmembrane region" description="Helical" evidence="8">
    <location>
        <begin position="175"/>
        <end position="193"/>
    </location>
</feature>
<comment type="subcellular location">
    <subcellularLocation>
        <location evidence="1">Cell membrane</location>
        <topology evidence="1">Multi-pass membrane protein</topology>
    </subcellularLocation>
</comment>
<proteinExistence type="inferred from homology"/>
<dbReference type="GO" id="GO:0005886">
    <property type="term" value="C:plasma membrane"/>
    <property type="evidence" value="ECO:0007669"/>
    <property type="project" value="UniProtKB-SubCell"/>
</dbReference>
<feature type="transmembrane region" description="Helical" evidence="8">
    <location>
        <begin position="379"/>
        <end position="402"/>
    </location>
</feature>
<feature type="transmembrane region" description="Helical" evidence="8">
    <location>
        <begin position="58"/>
        <end position="76"/>
    </location>
</feature>
<evidence type="ECO:0000256" key="1">
    <source>
        <dbReference type="ARBA" id="ARBA00004651"/>
    </source>
</evidence>
<feature type="transmembrane region" description="Helical" evidence="8">
    <location>
        <begin position="296"/>
        <end position="313"/>
    </location>
</feature>
<feature type="transmembrane region" description="Helical" evidence="8">
    <location>
        <begin position="97"/>
        <end position="126"/>
    </location>
</feature>
<keyword evidence="3" id="KW-1003">Cell membrane</keyword>
<evidence type="ECO:0000256" key="2">
    <source>
        <dbReference type="ARBA" id="ARBA00022448"/>
    </source>
</evidence>
<protein>
    <submittedName>
        <fullName evidence="9">Gluconate:H+ symporter</fullName>
    </submittedName>
</protein>
<feature type="transmembrane region" description="Helical" evidence="8">
    <location>
        <begin position="256"/>
        <end position="276"/>
    </location>
</feature>
<keyword evidence="2" id="KW-0813">Transport</keyword>
<accession>A0A942TPA3</accession>
<evidence type="ECO:0000256" key="3">
    <source>
        <dbReference type="ARBA" id="ARBA00022475"/>
    </source>
</evidence>
<evidence type="ECO:0000256" key="6">
    <source>
        <dbReference type="ARBA" id="ARBA00023136"/>
    </source>
</evidence>
<dbReference type="GO" id="GO:0015128">
    <property type="term" value="F:gluconate transmembrane transporter activity"/>
    <property type="evidence" value="ECO:0007669"/>
    <property type="project" value="InterPro"/>
</dbReference>
<evidence type="ECO:0000313" key="9">
    <source>
        <dbReference type="EMBL" id="MBS4201220.1"/>
    </source>
</evidence>
<evidence type="ECO:0000256" key="8">
    <source>
        <dbReference type="SAM" id="Phobius"/>
    </source>
</evidence>
<feature type="transmembrane region" description="Helical" evidence="8">
    <location>
        <begin position="351"/>
        <end position="372"/>
    </location>
</feature>
<reference evidence="9 10" key="1">
    <citation type="submission" date="2021-05" db="EMBL/GenBank/DDBJ databases">
        <title>Novel Bacillus species.</title>
        <authorList>
            <person name="Liu G."/>
        </authorList>
    </citation>
    <scope>NUCLEOTIDE SEQUENCE [LARGE SCALE GENOMIC DNA]</scope>
    <source>
        <strain evidence="9 10">FJAT-49732</strain>
    </source>
</reference>
<keyword evidence="10" id="KW-1185">Reference proteome</keyword>
<sequence>MPVISICIGVALLLILMMVFKLNAFISLIIVALIVGILEGMSPIDAMASVQSGLGGTLGSLTMIIIFGAILGKLMTDSGGAQRIATTLIRAFGKKRVQLAAVLTASVVGIALFFETGVVVLIPLVFTIATAAGVPVLYVGMPVIAALITMHGFVPPHPGPTAVASVFEANIGKTLIYGITIAIPAIIIGGPLFTKLFKKEDLEVEIPKGLFNPKEFTEEEMPGFATSILTSLMPVILIAAKVIVEIFMPESAIMPFFDFIGNPNVALLLSVILAFFTFGLNRGRKMKEVMKSLTDAVSGIAMILLIIAGGGAFKQVLIDSHIDKYIIEIMTGSSLSPLLLTWIIAAILRVALGSATVAGMTAAGIAAPLIGATGVSPELMVLAAGAGSITFSHVNDAGFWIYKEYFNLSIGKTIKTWSVMVTILSLVGLAGVLILNMFIK</sequence>
<feature type="transmembrane region" description="Helical" evidence="8">
    <location>
        <begin position="12"/>
        <end position="38"/>
    </location>
</feature>
<keyword evidence="5 8" id="KW-1133">Transmembrane helix</keyword>
<dbReference type="PANTHER" id="PTHR30354">
    <property type="entry name" value="GNT FAMILY GLUCONATE TRANSPORTER"/>
    <property type="match status" value="1"/>
</dbReference>
<evidence type="ECO:0000256" key="7">
    <source>
        <dbReference type="ARBA" id="ARBA00049663"/>
    </source>
</evidence>